<proteinExistence type="predicted"/>
<accession>A0A150KCZ5</accession>
<comment type="caution">
    <text evidence="2">The sequence shown here is derived from an EMBL/GenBank/DDBJ whole genome shotgun (WGS) entry which is preliminary data.</text>
</comment>
<evidence type="ECO:0000313" key="4">
    <source>
        <dbReference type="Proteomes" id="UP000075304"/>
    </source>
</evidence>
<dbReference type="Proteomes" id="UP000075288">
    <property type="component" value="Unassembled WGS sequence"/>
</dbReference>
<sequence>MPHSGRDNLAAYWITGRLFYNKGVSHPEKSPFTDKSCLYICL</sequence>
<protein>
    <submittedName>
        <fullName evidence="2">Uncharacterized protein</fullName>
    </submittedName>
</protein>
<organism evidence="2 4">
    <name type="scientific">Heyndrickxia coagulans</name>
    <name type="common">Weizmannia coagulans</name>
    <dbReference type="NCBI Taxonomy" id="1398"/>
    <lineage>
        <taxon>Bacteria</taxon>
        <taxon>Bacillati</taxon>
        <taxon>Bacillota</taxon>
        <taxon>Bacilli</taxon>
        <taxon>Bacillales</taxon>
        <taxon>Bacillaceae</taxon>
        <taxon>Heyndrickxia</taxon>
    </lineage>
</organism>
<dbReference type="Proteomes" id="UP000075304">
    <property type="component" value="Unassembled WGS sequence"/>
</dbReference>
<dbReference type="EMBL" id="LQYG01000098">
    <property type="protein sequence ID" value="KYC60286.1"/>
    <property type="molecule type" value="Genomic_DNA"/>
</dbReference>
<name>A0A150KCZ5_HEYCO</name>
<evidence type="ECO:0000313" key="3">
    <source>
        <dbReference type="Proteomes" id="UP000075288"/>
    </source>
</evidence>
<evidence type="ECO:0000313" key="2">
    <source>
        <dbReference type="EMBL" id="KYC67241.1"/>
    </source>
</evidence>
<evidence type="ECO:0000313" key="1">
    <source>
        <dbReference type="EMBL" id="KYC60286.1"/>
    </source>
</evidence>
<reference evidence="3 4" key="1">
    <citation type="submission" date="2016-01" db="EMBL/GenBank/DDBJ databases">
        <title>Genome Sequences of Twelve Sporeforming Bacillus Species Isolated from Foods.</title>
        <authorList>
            <person name="Berendsen E.M."/>
            <person name="Wells-Bennik M.H."/>
            <person name="Krawcyk A.O."/>
            <person name="De Jong A."/>
            <person name="Holsappel S."/>
            <person name="Eijlander R.T."/>
            <person name="Kuipers O.P."/>
        </authorList>
    </citation>
    <scope>NUCLEOTIDE SEQUENCE [LARGE SCALE GENOMIC DNA]</scope>
    <source>
        <strain evidence="1 3">B4098</strain>
        <strain evidence="2 4">B4099</strain>
    </source>
</reference>
<dbReference type="AlphaFoldDB" id="A0A150KCZ5"/>
<dbReference type="EMBL" id="LQYI01000074">
    <property type="protein sequence ID" value="KYC67241.1"/>
    <property type="molecule type" value="Genomic_DNA"/>
</dbReference>
<gene>
    <name evidence="1" type="ORF">B4098_2969</name>
    <name evidence="2" type="ORF">B4099_3063</name>
</gene>